<feature type="domain" description="Peptidase S8/S53" evidence="8">
    <location>
        <begin position="242"/>
        <end position="345"/>
    </location>
</feature>
<evidence type="ECO:0000256" key="5">
    <source>
        <dbReference type="PROSITE-ProRule" id="PRU01240"/>
    </source>
</evidence>
<dbReference type="InterPro" id="IPR000209">
    <property type="entry name" value="Peptidase_S8/S53_dom"/>
</dbReference>
<evidence type="ECO:0000256" key="7">
    <source>
        <dbReference type="SAM" id="SignalP"/>
    </source>
</evidence>
<proteinExistence type="inferred from homology"/>
<reference evidence="9 10" key="1">
    <citation type="submission" date="2015-12" db="EMBL/GenBank/DDBJ databases">
        <title>The genome of Folsomia candida.</title>
        <authorList>
            <person name="Faddeeva A."/>
            <person name="Derks M.F."/>
            <person name="Anvar Y."/>
            <person name="Smit S."/>
            <person name="Van Straalen N."/>
            <person name="Roelofs D."/>
        </authorList>
    </citation>
    <scope>NUCLEOTIDE SEQUENCE [LARGE SCALE GENOMIC DNA]</scope>
    <source>
        <strain evidence="9 10">VU population</strain>
        <tissue evidence="9">Whole body</tissue>
    </source>
</reference>
<accession>A0A226E822</accession>
<dbReference type="Proteomes" id="UP000198287">
    <property type="component" value="Unassembled WGS sequence"/>
</dbReference>
<feature type="active site" description="Charge relay system" evidence="5">
    <location>
        <position position="170"/>
    </location>
</feature>
<dbReference type="Pfam" id="PF00082">
    <property type="entry name" value="Peptidase_S8"/>
    <property type="match status" value="2"/>
</dbReference>
<evidence type="ECO:0000259" key="8">
    <source>
        <dbReference type="Pfam" id="PF00082"/>
    </source>
</evidence>
<keyword evidence="7" id="KW-0732">Signal</keyword>
<name>A0A226E822_FOLCA</name>
<evidence type="ECO:0000256" key="6">
    <source>
        <dbReference type="RuleBase" id="RU003355"/>
    </source>
</evidence>
<evidence type="ECO:0000313" key="9">
    <source>
        <dbReference type="EMBL" id="OXA53692.1"/>
    </source>
</evidence>
<dbReference type="SUPFAM" id="SSF52743">
    <property type="entry name" value="Subtilisin-like"/>
    <property type="match status" value="1"/>
</dbReference>
<keyword evidence="3 5" id="KW-0378">Hydrolase</keyword>
<dbReference type="PROSITE" id="PS00136">
    <property type="entry name" value="SUBTILASE_ASP"/>
    <property type="match status" value="1"/>
</dbReference>
<dbReference type="Gene3D" id="3.40.50.200">
    <property type="entry name" value="Peptidase S8/S53 domain"/>
    <property type="match status" value="2"/>
</dbReference>
<feature type="active site" description="Charge relay system" evidence="5">
    <location>
        <position position="204"/>
    </location>
</feature>
<feature type="active site" description="Charge relay system" evidence="5">
    <location>
        <position position="317"/>
    </location>
</feature>
<gene>
    <name evidence="9" type="ORF">Fcan01_11329</name>
</gene>
<dbReference type="PANTHER" id="PTHR43806:SF11">
    <property type="entry name" value="CEREVISIN-RELATED"/>
    <property type="match status" value="1"/>
</dbReference>
<comment type="similarity">
    <text evidence="1 5 6">Belongs to the peptidase S8 family.</text>
</comment>
<evidence type="ECO:0000256" key="3">
    <source>
        <dbReference type="ARBA" id="ARBA00022801"/>
    </source>
</evidence>
<dbReference type="OrthoDB" id="1740355at2759"/>
<evidence type="ECO:0000313" key="10">
    <source>
        <dbReference type="Proteomes" id="UP000198287"/>
    </source>
</evidence>
<evidence type="ECO:0000256" key="1">
    <source>
        <dbReference type="ARBA" id="ARBA00011073"/>
    </source>
</evidence>
<dbReference type="GO" id="GO:0004252">
    <property type="term" value="F:serine-type endopeptidase activity"/>
    <property type="evidence" value="ECO:0007669"/>
    <property type="project" value="UniProtKB-UniRule"/>
</dbReference>
<protein>
    <submittedName>
        <fullName evidence="9">Intracellular serine protease</fullName>
    </submittedName>
</protein>
<comment type="caution">
    <text evidence="9">The sequence shown here is derived from an EMBL/GenBank/DDBJ whole genome shotgun (WGS) entry which is preliminary data.</text>
</comment>
<dbReference type="EMBL" id="LNIX01000005">
    <property type="protein sequence ID" value="OXA53692.1"/>
    <property type="molecule type" value="Genomic_DNA"/>
</dbReference>
<dbReference type="InterPro" id="IPR022398">
    <property type="entry name" value="Peptidase_S8_His-AS"/>
</dbReference>
<organism evidence="9 10">
    <name type="scientific">Folsomia candida</name>
    <name type="common">Springtail</name>
    <dbReference type="NCBI Taxonomy" id="158441"/>
    <lineage>
        <taxon>Eukaryota</taxon>
        <taxon>Metazoa</taxon>
        <taxon>Ecdysozoa</taxon>
        <taxon>Arthropoda</taxon>
        <taxon>Hexapoda</taxon>
        <taxon>Collembola</taxon>
        <taxon>Entomobryomorpha</taxon>
        <taxon>Isotomoidea</taxon>
        <taxon>Isotomidae</taxon>
        <taxon>Proisotominae</taxon>
        <taxon>Folsomia</taxon>
    </lineage>
</organism>
<dbReference type="GO" id="GO:0006508">
    <property type="term" value="P:proteolysis"/>
    <property type="evidence" value="ECO:0007669"/>
    <property type="project" value="UniProtKB-KW"/>
</dbReference>
<keyword evidence="2 5" id="KW-0645">Protease</keyword>
<dbReference type="PROSITE" id="PS51892">
    <property type="entry name" value="SUBTILASE"/>
    <property type="match status" value="1"/>
</dbReference>
<keyword evidence="10" id="KW-1185">Reference proteome</keyword>
<dbReference type="InterPro" id="IPR023827">
    <property type="entry name" value="Peptidase_S8_Asp-AS"/>
</dbReference>
<dbReference type="InterPro" id="IPR036852">
    <property type="entry name" value="Peptidase_S8/S53_dom_sf"/>
</dbReference>
<dbReference type="PROSITE" id="PS00138">
    <property type="entry name" value="SUBTILASE_SER"/>
    <property type="match status" value="1"/>
</dbReference>
<dbReference type="AlphaFoldDB" id="A0A226E822"/>
<evidence type="ECO:0000256" key="2">
    <source>
        <dbReference type="ARBA" id="ARBA00022670"/>
    </source>
</evidence>
<feature type="domain" description="Peptidase S8/S53" evidence="8">
    <location>
        <begin position="161"/>
        <end position="235"/>
    </location>
</feature>
<feature type="signal peptide" evidence="7">
    <location>
        <begin position="1"/>
        <end position="18"/>
    </location>
</feature>
<evidence type="ECO:0000256" key="4">
    <source>
        <dbReference type="ARBA" id="ARBA00022825"/>
    </source>
</evidence>
<feature type="chain" id="PRO_5012126880" evidence="7">
    <location>
        <begin position="19"/>
        <end position="398"/>
    </location>
</feature>
<dbReference type="InterPro" id="IPR015500">
    <property type="entry name" value="Peptidase_S8_subtilisin-rel"/>
</dbReference>
<dbReference type="PRINTS" id="PR00723">
    <property type="entry name" value="SUBTILISIN"/>
</dbReference>
<keyword evidence="4 5" id="KW-0720">Serine protease</keyword>
<sequence>MNLLIFYHVVLIFTAISAGKIDPLLKEAVDNNVETEAIVEFPNIQNQISGLESMSGDAKMNHLVASLKALTSTTQAPVVTAADSLNLTTQQFWIANIVQVKGLTPEKLIDLASIEGDFIIRPQHKLSLPPMSQEPVANITNTVQWGVERIRAPEIWKYTKGEGIVVGIIDSGVNLGHISLTESFTGQWLDPHYSTEKPTDVLGHGTHVAGIILGRHGVGVAPNARWMACRARGVMPELSQSFASGNDGPACQTVGSPGDNRHVIAVGSTDETDEVSWFSSRGPSYQYNLKPELSAPGNNIVSCGTGTYNFVSMSGTSMAAPHVAGAIALLLSANPLLGFGDVYRALTTYVYQPRLASGDKNCGLPTGADFPNNAYGYGIIDVAAAFSYGRANRPPTAN</sequence>
<dbReference type="InterPro" id="IPR050131">
    <property type="entry name" value="Peptidase_S8_subtilisin-like"/>
</dbReference>
<dbReference type="PROSITE" id="PS00137">
    <property type="entry name" value="SUBTILASE_HIS"/>
    <property type="match status" value="1"/>
</dbReference>
<dbReference type="InterPro" id="IPR023828">
    <property type="entry name" value="Peptidase_S8_Ser-AS"/>
</dbReference>
<dbReference type="PANTHER" id="PTHR43806">
    <property type="entry name" value="PEPTIDASE S8"/>
    <property type="match status" value="1"/>
</dbReference>